<reference evidence="1" key="1">
    <citation type="journal article" date="2019" name="G3 (Bethesda)">
        <title>Genome Assemblies of Two Rare Opportunistic Yeast Pathogens: Diutina rugosa (syn. Candida rugosa) and Trichomonascus ciferrii (syn. Candida ciferrii).</title>
        <authorList>
            <person name="Mixao V."/>
            <person name="Saus E."/>
            <person name="Hansen A.P."/>
            <person name="Lass-Florl C."/>
            <person name="Gabaldon T."/>
        </authorList>
    </citation>
    <scope>NUCLEOTIDE SEQUENCE</scope>
    <source>
        <strain evidence="1">CBS 4856</strain>
    </source>
</reference>
<gene>
    <name evidence="1" type="ORF">TRICI_004592</name>
</gene>
<protein>
    <submittedName>
        <fullName evidence="1">Uncharacterized protein</fullName>
    </submittedName>
</protein>
<evidence type="ECO:0000313" key="2">
    <source>
        <dbReference type="Proteomes" id="UP000761534"/>
    </source>
</evidence>
<dbReference type="AlphaFoldDB" id="A0A642V6Y2"/>
<evidence type="ECO:0000313" key="1">
    <source>
        <dbReference type="EMBL" id="KAA8909280.1"/>
    </source>
</evidence>
<dbReference type="VEuPathDB" id="FungiDB:TRICI_004592"/>
<sequence length="102" mass="11654">MKDSTRGILDINFIPKTVPTHYKRDGLECAQQSYPNGTQHGYFGSYFQIILRIPNKEYNCLCGELEDIPHILVRCGNMRMPDKSRGVSPELNLKVLLDNKKA</sequence>
<comment type="caution">
    <text evidence="1">The sequence shown here is derived from an EMBL/GenBank/DDBJ whole genome shotgun (WGS) entry which is preliminary data.</text>
</comment>
<keyword evidence="2" id="KW-1185">Reference proteome</keyword>
<dbReference type="EMBL" id="SWFS01000345">
    <property type="protein sequence ID" value="KAA8909280.1"/>
    <property type="molecule type" value="Genomic_DNA"/>
</dbReference>
<organism evidence="1 2">
    <name type="scientific">Trichomonascus ciferrii</name>
    <dbReference type="NCBI Taxonomy" id="44093"/>
    <lineage>
        <taxon>Eukaryota</taxon>
        <taxon>Fungi</taxon>
        <taxon>Dikarya</taxon>
        <taxon>Ascomycota</taxon>
        <taxon>Saccharomycotina</taxon>
        <taxon>Dipodascomycetes</taxon>
        <taxon>Dipodascales</taxon>
        <taxon>Trichomonascaceae</taxon>
        <taxon>Trichomonascus</taxon>
        <taxon>Trichomonascus ciferrii complex</taxon>
    </lineage>
</organism>
<proteinExistence type="predicted"/>
<dbReference type="Proteomes" id="UP000761534">
    <property type="component" value="Unassembled WGS sequence"/>
</dbReference>
<accession>A0A642V6Y2</accession>
<name>A0A642V6Y2_9ASCO</name>